<dbReference type="GO" id="GO:0006457">
    <property type="term" value="P:protein folding"/>
    <property type="evidence" value="ECO:0007669"/>
    <property type="project" value="TreeGrafter"/>
</dbReference>
<keyword evidence="10" id="KW-0175">Coiled coil</keyword>
<proteinExistence type="inferred from homology"/>
<evidence type="ECO:0000256" key="4">
    <source>
        <dbReference type="ARBA" id="ARBA00022729"/>
    </source>
</evidence>
<dbReference type="CDD" id="cd00238">
    <property type="entry name" value="ERp29c"/>
    <property type="match status" value="1"/>
</dbReference>
<dbReference type="GO" id="GO:0003756">
    <property type="term" value="F:protein disulfide isomerase activity"/>
    <property type="evidence" value="ECO:0007669"/>
    <property type="project" value="UniProtKB-EC"/>
</dbReference>
<evidence type="ECO:0000259" key="11">
    <source>
        <dbReference type="PROSITE" id="PS51352"/>
    </source>
</evidence>
<evidence type="ECO:0000256" key="5">
    <source>
        <dbReference type="ARBA" id="ARBA00022737"/>
    </source>
</evidence>
<keyword evidence="8" id="KW-0676">Redox-active center</keyword>
<dbReference type="Pfam" id="PF00085">
    <property type="entry name" value="Thioredoxin"/>
    <property type="match status" value="2"/>
</dbReference>
<organism evidence="12 13">
    <name type="scientific">Colletotrichum higginsianum (strain IMI 349063)</name>
    <name type="common">Crucifer anthracnose fungus</name>
    <dbReference type="NCBI Taxonomy" id="759273"/>
    <lineage>
        <taxon>Eukaryota</taxon>
        <taxon>Fungi</taxon>
        <taxon>Dikarya</taxon>
        <taxon>Ascomycota</taxon>
        <taxon>Pezizomycotina</taxon>
        <taxon>Sordariomycetes</taxon>
        <taxon>Hypocreomycetidae</taxon>
        <taxon>Glomerellales</taxon>
        <taxon>Glomerellaceae</taxon>
        <taxon>Colletotrichum</taxon>
        <taxon>Colletotrichum destructivum species complex</taxon>
    </lineage>
</organism>
<dbReference type="InterPro" id="IPR051063">
    <property type="entry name" value="PDI"/>
</dbReference>
<dbReference type="PROSITE" id="PS51352">
    <property type="entry name" value="THIOREDOXIN_2"/>
    <property type="match status" value="2"/>
</dbReference>
<comment type="catalytic activity">
    <reaction evidence="1">
        <text>Catalyzes the rearrangement of -S-S- bonds in proteins.</text>
        <dbReference type="EC" id="5.3.4.1"/>
    </reaction>
</comment>
<keyword evidence="6" id="KW-1015">Disulfide bond</keyword>
<keyword evidence="13" id="KW-1185">Reference proteome</keyword>
<evidence type="ECO:0000256" key="9">
    <source>
        <dbReference type="RuleBase" id="RU004208"/>
    </source>
</evidence>
<keyword evidence="4" id="KW-0732">Signal</keyword>
<feature type="domain" description="Thioredoxin" evidence="11">
    <location>
        <begin position="193"/>
        <end position="312"/>
    </location>
</feature>
<name>A0A1B7YIY1_COLHI</name>
<dbReference type="Gene3D" id="1.20.1150.12">
    <property type="entry name" value="Endoplasmic reticulum resident protein 29, C-terminal domain"/>
    <property type="match status" value="1"/>
</dbReference>
<dbReference type="GeneID" id="28863421"/>
<keyword evidence="7 12" id="KW-0413">Isomerase</keyword>
<evidence type="ECO:0000256" key="6">
    <source>
        <dbReference type="ARBA" id="ARBA00023157"/>
    </source>
</evidence>
<dbReference type="SUPFAM" id="SSF47933">
    <property type="entry name" value="ERP29 C domain-like"/>
    <property type="match status" value="1"/>
</dbReference>
<accession>A0A1B7YIY1</accession>
<dbReference type="FunFam" id="3.40.30.10:FF:000032">
    <property type="entry name" value="Protein disulfide-isomerase A6 homolog"/>
    <property type="match status" value="1"/>
</dbReference>
<keyword evidence="5" id="KW-0677">Repeat</keyword>
<dbReference type="RefSeq" id="XP_018160560.1">
    <property type="nucleotide sequence ID" value="XM_018299314.1"/>
</dbReference>
<dbReference type="EMBL" id="LTAN01000003">
    <property type="protein sequence ID" value="OBR12043.1"/>
    <property type="molecule type" value="Genomic_DNA"/>
</dbReference>
<evidence type="ECO:0000313" key="12">
    <source>
        <dbReference type="EMBL" id="OBR12043.1"/>
    </source>
</evidence>
<feature type="domain" description="Thioredoxin" evidence="11">
    <location>
        <begin position="69"/>
        <end position="191"/>
    </location>
</feature>
<evidence type="ECO:0000256" key="8">
    <source>
        <dbReference type="ARBA" id="ARBA00023284"/>
    </source>
</evidence>
<dbReference type="PANTHER" id="PTHR45672">
    <property type="entry name" value="PROTEIN DISULFIDE-ISOMERASE C17H9.14C-RELATED"/>
    <property type="match status" value="1"/>
</dbReference>
<dbReference type="InterPro" id="IPR011679">
    <property type="entry name" value="ERp29_C"/>
</dbReference>
<evidence type="ECO:0000256" key="10">
    <source>
        <dbReference type="SAM" id="Coils"/>
    </source>
</evidence>
<dbReference type="PRINTS" id="PR00421">
    <property type="entry name" value="THIOREDOXIN"/>
</dbReference>
<dbReference type="SUPFAM" id="SSF52833">
    <property type="entry name" value="Thioredoxin-like"/>
    <property type="match status" value="2"/>
</dbReference>
<dbReference type="GO" id="GO:0005783">
    <property type="term" value="C:endoplasmic reticulum"/>
    <property type="evidence" value="ECO:0007669"/>
    <property type="project" value="InterPro"/>
</dbReference>
<sequence length="433" mass="46800">MQSGFFYPTTQTADFKASAYTTTVFNCCISIQQLVTTSRRSGIASLSFIPPFSQSNKPTKATMVVLKSFVLGALAATVAAKSAVLDLIPSNFDDVVLKSGKPTLVEFFAPWCGHCKNLAPVYEELASAFESSNDVQIAKVDADAERDLGKRFGIQGFPTLKWFDGKSDQPAEYKGGRDLEALSAFITEKTSIKPRKKYTPPSAVNMLSDETFKTTIGGDKDVLVAFTAPWCGHCKTLAPIWETVAQDFSLDEGVVIAKVDAEAENSKGTASAEGVSSYPTIKFFPKGSKEGQLYSGGRSEADFVEFINEKAGTNRSPGGGLNAIAGTIAALDKIVAKYTGGTSLSDAAAEAKKEAETLKEQAQYKYAEYYVRVFDKLNKSDGYAQKELARLEGILSKGGLAPAKRDEITSKTNVLRKFLQKVEDKVTGEKEEL</sequence>
<dbReference type="InterPro" id="IPR005788">
    <property type="entry name" value="PDI_thioredoxin-like_dom"/>
</dbReference>
<dbReference type="Proteomes" id="UP000092177">
    <property type="component" value="Chromosome 3"/>
</dbReference>
<dbReference type="EC" id="5.3.4.1" evidence="3"/>
<protein>
    <recommendedName>
        <fullName evidence="3">protein disulfide-isomerase</fullName>
        <ecNumber evidence="3">5.3.4.1</ecNumber>
    </recommendedName>
</protein>
<dbReference type="Pfam" id="PF07749">
    <property type="entry name" value="ERp29"/>
    <property type="match status" value="1"/>
</dbReference>
<evidence type="ECO:0000256" key="2">
    <source>
        <dbReference type="ARBA" id="ARBA00006347"/>
    </source>
</evidence>
<comment type="similarity">
    <text evidence="2 9">Belongs to the protein disulfide isomerase family.</text>
</comment>
<dbReference type="CDD" id="cd02998">
    <property type="entry name" value="PDI_a_ERp38"/>
    <property type="match status" value="2"/>
</dbReference>
<evidence type="ECO:0000313" key="13">
    <source>
        <dbReference type="Proteomes" id="UP000092177"/>
    </source>
</evidence>
<comment type="caution">
    <text evidence="12">The sequence shown here is derived from an EMBL/GenBank/DDBJ whole genome shotgun (WGS) entry which is preliminary data.</text>
</comment>
<dbReference type="InterPro" id="IPR036356">
    <property type="entry name" value="ERp29_C_sf"/>
</dbReference>
<evidence type="ECO:0000256" key="1">
    <source>
        <dbReference type="ARBA" id="ARBA00001182"/>
    </source>
</evidence>
<dbReference type="OrthoDB" id="10264505at2759"/>
<feature type="coiled-coil region" evidence="10">
    <location>
        <begin position="341"/>
        <end position="368"/>
    </location>
</feature>
<dbReference type="AlphaFoldDB" id="A0A1B7YIY1"/>
<dbReference type="VEuPathDB" id="FungiDB:CH63R_04339"/>
<reference evidence="13" key="1">
    <citation type="journal article" date="2017" name="BMC Genomics">
        <title>Gapless genome assembly of Colletotrichum higginsianum reveals chromosome structure and association of transposable elements with secondary metabolite gene clusters.</title>
        <authorList>
            <person name="Dallery J.-F."/>
            <person name="Lapalu N."/>
            <person name="Zampounis A."/>
            <person name="Pigne S."/>
            <person name="Luyten I."/>
            <person name="Amselem J."/>
            <person name="Wittenberg A.H.J."/>
            <person name="Zhou S."/>
            <person name="de Queiroz M.V."/>
            <person name="Robin G.P."/>
            <person name="Auger A."/>
            <person name="Hainaut M."/>
            <person name="Henrissat B."/>
            <person name="Kim K.-T."/>
            <person name="Lee Y.-H."/>
            <person name="Lespinet O."/>
            <person name="Schwartz D.C."/>
            <person name="Thon M.R."/>
            <person name="O'Connell R.J."/>
        </authorList>
    </citation>
    <scope>NUCLEOTIDE SEQUENCE [LARGE SCALE GENOMIC DNA]</scope>
    <source>
        <strain evidence="13">IMI 349063</strain>
    </source>
</reference>
<evidence type="ECO:0000256" key="7">
    <source>
        <dbReference type="ARBA" id="ARBA00023235"/>
    </source>
</evidence>
<dbReference type="KEGG" id="chig:CH63R_04339"/>
<dbReference type="InterPro" id="IPR017937">
    <property type="entry name" value="Thioredoxin_CS"/>
</dbReference>
<dbReference type="InterPro" id="IPR013766">
    <property type="entry name" value="Thioredoxin_domain"/>
</dbReference>
<dbReference type="InterPro" id="IPR036249">
    <property type="entry name" value="Thioredoxin-like_sf"/>
</dbReference>
<dbReference type="NCBIfam" id="TIGR01126">
    <property type="entry name" value="pdi_dom"/>
    <property type="match status" value="2"/>
</dbReference>
<evidence type="ECO:0000256" key="3">
    <source>
        <dbReference type="ARBA" id="ARBA00012723"/>
    </source>
</evidence>
<dbReference type="PANTHER" id="PTHR45672:SF11">
    <property type="entry name" value="PROTEIN DISULFIDE-ISOMERASE C17H9.14C"/>
    <property type="match status" value="1"/>
</dbReference>
<dbReference type="Gene3D" id="3.40.30.10">
    <property type="entry name" value="Glutaredoxin"/>
    <property type="match status" value="2"/>
</dbReference>
<gene>
    <name evidence="12" type="ORF">CH63R_04339</name>
</gene>
<dbReference type="PROSITE" id="PS00194">
    <property type="entry name" value="THIOREDOXIN_1"/>
    <property type="match status" value="2"/>
</dbReference>